<feature type="transmembrane region" description="Helical" evidence="1">
    <location>
        <begin position="169"/>
        <end position="188"/>
    </location>
</feature>
<feature type="transmembrane region" description="Helical" evidence="1">
    <location>
        <begin position="77"/>
        <end position="100"/>
    </location>
</feature>
<evidence type="ECO:0000256" key="1">
    <source>
        <dbReference type="SAM" id="Phobius"/>
    </source>
</evidence>
<accession>A0A915CYG7</accession>
<name>A0A915CYG7_9BILA</name>
<keyword evidence="1" id="KW-1133">Transmembrane helix</keyword>
<keyword evidence="1" id="KW-0472">Membrane</keyword>
<dbReference type="Proteomes" id="UP000887574">
    <property type="component" value="Unplaced"/>
</dbReference>
<feature type="transmembrane region" description="Helical" evidence="1">
    <location>
        <begin position="270"/>
        <end position="289"/>
    </location>
</feature>
<evidence type="ECO:0000313" key="3">
    <source>
        <dbReference type="WBParaSite" id="jg13609"/>
    </source>
</evidence>
<organism evidence="2 3">
    <name type="scientific">Ditylenchus dipsaci</name>
    <dbReference type="NCBI Taxonomy" id="166011"/>
    <lineage>
        <taxon>Eukaryota</taxon>
        <taxon>Metazoa</taxon>
        <taxon>Ecdysozoa</taxon>
        <taxon>Nematoda</taxon>
        <taxon>Chromadorea</taxon>
        <taxon>Rhabditida</taxon>
        <taxon>Tylenchina</taxon>
        <taxon>Tylenchomorpha</taxon>
        <taxon>Sphaerularioidea</taxon>
        <taxon>Anguinidae</taxon>
        <taxon>Anguininae</taxon>
        <taxon>Ditylenchus</taxon>
    </lineage>
</organism>
<protein>
    <submittedName>
        <fullName evidence="3">Uncharacterized protein</fullName>
    </submittedName>
</protein>
<evidence type="ECO:0000313" key="2">
    <source>
        <dbReference type="Proteomes" id="UP000887574"/>
    </source>
</evidence>
<feature type="transmembrane region" description="Helical" evidence="1">
    <location>
        <begin position="37"/>
        <end position="56"/>
    </location>
</feature>
<feature type="transmembrane region" description="Helical" evidence="1">
    <location>
        <begin position="208"/>
        <end position="232"/>
    </location>
</feature>
<keyword evidence="1" id="KW-0812">Transmembrane</keyword>
<keyword evidence="2" id="KW-1185">Reference proteome</keyword>
<feature type="transmembrane region" description="Helical" evidence="1">
    <location>
        <begin position="244"/>
        <end position="264"/>
    </location>
</feature>
<dbReference type="AlphaFoldDB" id="A0A915CYG7"/>
<sequence>MWRILWFLPVASQIPHVLLCGLLLASAVPFRFQRLSGFLFHTVAGVVSLLAPFLIYSPAVIGTFDSVHFFLQRFLGAFHLAINFAKAIAAAFMLITQLLGAYQVYETKARGLLISPNFLSCALLVDGAWFAVEVYRLIHQKYTVADEIDIMCKRTQRWVEGRTSRDAQVVLWVDAAAMLTYAFFNFAYPEPILKASIRREYPINDMHMLFSRQFACHALVPALISFVASHFTVKHQKSYIMQRILTQSLVFLLHCYGHFILGVYNAAHLGPFLVSGFYIALLVSIYVRVHHEEMADIAFDEANGPNQQTSFTTKKEPPGAGSNSCNVFHC</sequence>
<reference evidence="3" key="1">
    <citation type="submission" date="2022-11" db="UniProtKB">
        <authorList>
            <consortium name="WormBaseParasite"/>
        </authorList>
    </citation>
    <scope>IDENTIFICATION</scope>
</reference>
<dbReference type="WBParaSite" id="jg13609">
    <property type="protein sequence ID" value="jg13609"/>
    <property type="gene ID" value="jg13609"/>
</dbReference>
<proteinExistence type="predicted"/>